<evidence type="ECO:0000259" key="8">
    <source>
        <dbReference type="PROSITE" id="PS50192"/>
    </source>
</evidence>
<feature type="compositionally biased region" description="Acidic residues" evidence="6">
    <location>
        <begin position="90"/>
        <end position="103"/>
    </location>
</feature>
<feature type="region of interest" description="Disordered" evidence="6">
    <location>
        <begin position="87"/>
        <end position="163"/>
    </location>
</feature>
<comment type="caution">
    <text evidence="9">The sequence shown here is derived from an EMBL/GenBank/DDBJ whole genome shotgun (WGS) entry which is preliminary data.</text>
</comment>
<feature type="domain" description="T-SNARE coiled-coil homology" evidence="8">
    <location>
        <begin position="185"/>
        <end position="247"/>
    </location>
</feature>
<keyword evidence="3 7" id="KW-0812">Transmembrane</keyword>
<dbReference type="GO" id="GO:0016020">
    <property type="term" value="C:membrane"/>
    <property type="evidence" value="ECO:0007669"/>
    <property type="project" value="UniProtKB-SubCell"/>
</dbReference>
<dbReference type="PROSITE" id="PS50192">
    <property type="entry name" value="T_SNARE"/>
    <property type="match status" value="1"/>
</dbReference>
<evidence type="ECO:0000256" key="7">
    <source>
        <dbReference type="SAM" id="Phobius"/>
    </source>
</evidence>
<dbReference type="InterPro" id="IPR000727">
    <property type="entry name" value="T_SNARE_dom"/>
</dbReference>
<dbReference type="GO" id="GO:0012505">
    <property type="term" value="C:endomembrane system"/>
    <property type="evidence" value="ECO:0007669"/>
    <property type="project" value="UniProtKB-ARBA"/>
</dbReference>
<accession>A0A4Y7T695</accession>
<dbReference type="OrthoDB" id="244190at2759"/>
<feature type="compositionally biased region" description="Low complexity" evidence="6">
    <location>
        <begin position="134"/>
        <end position="144"/>
    </location>
</feature>
<dbReference type="SMART" id="SM00397">
    <property type="entry name" value="t_SNARE"/>
    <property type="match status" value="1"/>
</dbReference>
<keyword evidence="5 7" id="KW-0472">Membrane</keyword>
<keyword evidence="10" id="KW-1185">Reference proteome</keyword>
<gene>
    <name evidence="9" type="ORF">FA13DRAFT_1755480</name>
</gene>
<dbReference type="Proteomes" id="UP000298030">
    <property type="component" value="Unassembled WGS sequence"/>
</dbReference>
<protein>
    <recommendedName>
        <fullName evidence="8">t-SNARE coiled-coil homology domain-containing protein</fullName>
    </recommendedName>
</protein>
<dbReference type="CDD" id="cd15859">
    <property type="entry name" value="SNARE_SYN8"/>
    <property type="match status" value="1"/>
</dbReference>
<feature type="transmembrane region" description="Helical" evidence="7">
    <location>
        <begin position="256"/>
        <end position="274"/>
    </location>
</feature>
<organism evidence="9 10">
    <name type="scientific">Coprinellus micaceus</name>
    <name type="common">Glistening ink-cap mushroom</name>
    <name type="synonym">Coprinus micaceus</name>
    <dbReference type="NCBI Taxonomy" id="71717"/>
    <lineage>
        <taxon>Eukaryota</taxon>
        <taxon>Fungi</taxon>
        <taxon>Dikarya</taxon>
        <taxon>Basidiomycota</taxon>
        <taxon>Agaricomycotina</taxon>
        <taxon>Agaricomycetes</taxon>
        <taxon>Agaricomycetidae</taxon>
        <taxon>Agaricales</taxon>
        <taxon>Agaricineae</taxon>
        <taxon>Psathyrellaceae</taxon>
        <taxon>Coprinellus</taxon>
    </lineage>
</organism>
<evidence type="ECO:0000256" key="2">
    <source>
        <dbReference type="ARBA" id="ARBA00022448"/>
    </source>
</evidence>
<evidence type="ECO:0000256" key="6">
    <source>
        <dbReference type="SAM" id="MobiDB-lite"/>
    </source>
</evidence>
<evidence type="ECO:0000256" key="1">
    <source>
        <dbReference type="ARBA" id="ARBA00004167"/>
    </source>
</evidence>
<evidence type="ECO:0000313" key="9">
    <source>
        <dbReference type="EMBL" id="TEB29693.1"/>
    </source>
</evidence>
<dbReference type="GO" id="GO:0005737">
    <property type="term" value="C:cytoplasm"/>
    <property type="evidence" value="ECO:0007669"/>
    <property type="project" value="UniProtKB-ARBA"/>
</dbReference>
<dbReference type="SUPFAM" id="SSF58038">
    <property type="entry name" value="SNARE fusion complex"/>
    <property type="match status" value="1"/>
</dbReference>
<evidence type="ECO:0000256" key="5">
    <source>
        <dbReference type="ARBA" id="ARBA00023136"/>
    </source>
</evidence>
<dbReference type="AlphaFoldDB" id="A0A4Y7T695"/>
<proteinExistence type="predicted"/>
<keyword evidence="4 7" id="KW-1133">Transmembrane helix</keyword>
<evidence type="ECO:0000256" key="4">
    <source>
        <dbReference type="ARBA" id="ARBA00022989"/>
    </source>
</evidence>
<dbReference type="EMBL" id="QPFP01000026">
    <property type="protein sequence ID" value="TEB29693.1"/>
    <property type="molecule type" value="Genomic_DNA"/>
</dbReference>
<reference evidence="9 10" key="1">
    <citation type="journal article" date="2019" name="Nat. Ecol. Evol.">
        <title>Megaphylogeny resolves global patterns of mushroom evolution.</title>
        <authorList>
            <person name="Varga T."/>
            <person name="Krizsan K."/>
            <person name="Foldi C."/>
            <person name="Dima B."/>
            <person name="Sanchez-Garcia M."/>
            <person name="Sanchez-Ramirez S."/>
            <person name="Szollosi G.J."/>
            <person name="Szarkandi J.G."/>
            <person name="Papp V."/>
            <person name="Albert L."/>
            <person name="Andreopoulos W."/>
            <person name="Angelini C."/>
            <person name="Antonin V."/>
            <person name="Barry K.W."/>
            <person name="Bougher N.L."/>
            <person name="Buchanan P."/>
            <person name="Buyck B."/>
            <person name="Bense V."/>
            <person name="Catcheside P."/>
            <person name="Chovatia M."/>
            <person name="Cooper J."/>
            <person name="Damon W."/>
            <person name="Desjardin D."/>
            <person name="Finy P."/>
            <person name="Geml J."/>
            <person name="Haridas S."/>
            <person name="Hughes K."/>
            <person name="Justo A."/>
            <person name="Karasinski D."/>
            <person name="Kautmanova I."/>
            <person name="Kiss B."/>
            <person name="Kocsube S."/>
            <person name="Kotiranta H."/>
            <person name="LaButti K.M."/>
            <person name="Lechner B.E."/>
            <person name="Liimatainen K."/>
            <person name="Lipzen A."/>
            <person name="Lukacs Z."/>
            <person name="Mihaltcheva S."/>
            <person name="Morgado L.N."/>
            <person name="Niskanen T."/>
            <person name="Noordeloos M.E."/>
            <person name="Ohm R.A."/>
            <person name="Ortiz-Santana B."/>
            <person name="Ovrebo C."/>
            <person name="Racz N."/>
            <person name="Riley R."/>
            <person name="Savchenko A."/>
            <person name="Shiryaev A."/>
            <person name="Soop K."/>
            <person name="Spirin V."/>
            <person name="Szebenyi C."/>
            <person name="Tomsovsky M."/>
            <person name="Tulloss R.E."/>
            <person name="Uehling J."/>
            <person name="Grigoriev I.V."/>
            <person name="Vagvolgyi C."/>
            <person name="Papp T."/>
            <person name="Martin F.M."/>
            <person name="Miettinen O."/>
            <person name="Hibbett D.S."/>
            <person name="Nagy L.G."/>
        </authorList>
    </citation>
    <scope>NUCLEOTIDE SEQUENCE [LARGE SCALE GENOMIC DNA]</scope>
    <source>
        <strain evidence="9 10">FP101781</strain>
    </source>
</reference>
<comment type="subcellular location">
    <subcellularLocation>
        <location evidence="1">Membrane</location>
        <topology evidence="1">Single-pass membrane protein</topology>
    </subcellularLocation>
</comment>
<name>A0A4Y7T695_COPMI</name>
<dbReference type="STRING" id="71717.A0A4Y7T695"/>
<dbReference type="PANTHER" id="PTHR12791">
    <property type="entry name" value="GOLGI SNARE BET1-RELATED"/>
    <property type="match status" value="1"/>
</dbReference>
<evidence type="ECO:0000313" key="10">
    <source>
        <dbReference type="Proteomes" id="UP000298030"/>
    </source>
</evidence>
<keyword evidence="2" id="KW-0813">Transport</keyword>
<sequence length="276" mass="30408">MSLAKLTSISTKTLSLLLERQRLQTLPSFSNPLADSPNGSSSNSLHLLQIKKNLAQLRSGIAELERSGGGGEATQLLKNQYERMRGMLGDDADGVPVLDEDDSPTPKTGDTLFPIPDEPQPQSKTRQLRRGFLSSTSTFSSSSHTRNDSDGVFAPYTDDPMGRTPPRIVEDDGEGETGILLQQQRFIMDEQDQRLDQLSHSINRQHHISVQINDELDVHQGLLEELDEGVDRTGGRLGTARRKLDRVAKGIKENSSVFAIGVLIFVLLILIIVLKT</sequence>
<evidence type="ECO:0000256" key="3">
    <source>
        <dbReference type="ARBA" id="ARBA00022692"/>
    </source>
</evidence>
<dbReference type="Gene3D" id="1.20.5.110">
    <property type="match status" value="1"/>
</dbReference>